<evidence type="ECO:0000256" key="4">
    <source>
        <dbReference type="ARBA" id="ARBA00022685"/>
    </source>
</evidence>
<evidence type="ECO:0000256" key="1">
    <source>
        <dbReference type="ARBA" id="ARBA00004613"/>
    </source>
</evidence>
<evidence type="ECO:0000256" key="5">
    <source>
        <dbReference type="ARBA" id="ARBA00022702"/>
    </source>
</evidence>
<evidence type="ECO:0000313" key="8">
    <source>
        <dbReference type="EMBL" id="CAK6978023.1"/>
    </source>
</evidence>
<name>A0AAV1Q227_SCOSC</name>
<evidence type="ECO:0000256" key="6">
    <source>
        <dbReference type="SAM" id="MobiDB-lite"/>
    </source>
</evidence>
<dbReference type="SMART" id="SM00087">
    <property type="entry name" value="PTH"/>
    <property type="match status" value="1"/>
</dbReference>
<dbReference type="PANTHER" id="PTHR17223:SF0">
    <property type="entry name" value="PARATHYROID HORMONE-RELATED PROTEIN"/>
    <property type="match status" value="1"/>
</dbReference>
<keyword evidence="7" id="KW-0732">Signal</keyword>
<feature type="compositionally biased region" description="Basic residues" evidence="6">
    <location>
        <begin position="451"/>
        <end position="462"/>
    </location>
</feature>
<feature type="compositionally biased region" description="Polar residues" evidence="6">
    <location>
        <begin position="432"/>
        <end position="443"/>
    </location>
</feature>
<keyword evidence="5" id="KW-0372">Hormone</keyword>
<evidence type="ECO:0000256" key="3">
    <source>
        <dbReference type="ARBA" id="ARBA00022525"/>
    </source>
</evidence>
<evidence type="ECO:0000313" key="9">
    <source>
        <dbReference type="Proteomes" id="UP001314229"/>
    </source>
</evidence>
<evidence type="ECO:0000256" key="7">
    <source>
        <dbReference type="SAM" id="SignalP"/>
    </source>
</evidence>
<feature type="region of interest" description="Disordered" evidence="6">
    <location>
        <begin position="429"/>
        <end position="478"/>
    </location>
</feature>
<dbReference type="Proteomes" id="UP001314229">
    <property type="component" value="Unassembled WGS sequence"/>
</dbReference>
<dbReference type="InterPro" id="IPR001415">
    <property type="entry name" value="PTH/PTH-rel"/>
</dbReference>
<dbReference type="EMBL" id="CAWUFR010000448">
    <property type="protein sequence ID" value="CAK6978023.1"/>
    <property type="molecule type" value="Genomic_DNA"/>
</dbReference>
<keyword evidence="3" id="KW-0964">Secreted</keyword>
<keyword evidence="4" id="KW-0165">Cleavage on pair of basic residues</keyword>
<dbReference type="InterPro" id="IPR003626">
    <property type="entry name" value="PTH-rel"/>
</dbReference>
<dbReference type="PANTHER" id="PTHR17223">
    <property type="entry name" value="PARATHYROID HORMONE-RELATED"/>
    <property type="match status" value="1"/>
</dbReference>
<accession>A0AAV1Q227</accession>
<dbReference type="GO" id="GO:0030282">
    <property type="term" value="P:bone mineralization"/>
    <property type="evidence" value="ECO:0007669"/>
    <property type="project" value="InterPro"/>
</dbReference>
<comment type="similarity">
    <text evidence="2">Belongs to the parathyroid hormone family.</text>
</comment>
<feature type="signal peptide" evidence="7">
    <location>
        <begin position="1"/>
        <end position="18"/>
    </location>
</feature>
<organism evidence="8 9">
    <name type="scientific">Scomber scombrus</name>
    <name type="common">Atlantic mackerel</name>
    <name type="synonym">Scomber vernalis</name>
    <dbReference type="NCBI Taxonomy" id="13677"/>
    <lineage>
        <taxon>Eukaryota</taxon>
        <taxon>Metazoa</taxon>
        <taxon>Chordata</taxon>
        <taxon>Craniata</taxon>
        <taxon>Vertebrata</taxon>
        <taxon>Euteleostomi</taxon>
        <taxon>Actinopterygii</taxon>
        <taxon>Neopterygii</taxon>
        <taxon>Teleostei</taxon>
        <taxon>Neoteleostei</taxon>
        <taxon>Acanthomorphata</taxon>
        <taxon>Pelagiaria</taxon>
        <taxon>Scombriformes</taxon>
        <taxon>Scombridae</taxon>
        <taxon>Scomber</taxon>
    </lineage>
</organism>
<sequence length="503" mass="56830">MRPQVWTTSLLFPRLCWVVDVRVGPHVSDYQQSVCGWMLGLFCMSSGSSQDVGPTCTTEHNTDMLLDIKPFTNPYERSELLFKNQSCTEVDASATRPPSARGFSDQRDDYSFSLFTVRSSLMAQIQPVLHERHQSVCRVVLSGSAMISLQVRRLVGIQAACNKCSHQIDLQQQQQQQQQCSVSASRRWLACHHSNTHLQLSAAGHLEDRWSCSWTSSSLSLRSFKTEDHFFEKTNIKDELLDVFFFCFSKVSSPGLSLRRFSFVVESQTGKFFYFLSVTLSFSAWARHWCGKKLKSKMFCSRRVLQQWCFALFLLCSPVPHYGRPIDALSNRIKRSVTHAQLMHDKGRTLQDFKRRMWLQELLDEVHTAEIRDLPVRTVAGGGSSSGAGVGLPGAGLGINLSTTGSTLHSKPPGGTKNLPISFRLEEEEGTNLPQETNKSQTYKDGVLKAPGKKKKKGRSGKRREGEKRKRRARSLGWRLEEEPGSGLHLEWRSLLGLRRALL</sequence>
<dbReference type="GO" id="GO:0005576">
    <property type="term" value="C:extracellular region"/>
    <property type="evidence" value="ECO:0007669"/>
    <property type="project" value="UniProtKB-SubCell"/>
</dbReference>
<reference evidence="8 9" key="1">
    <citation type="submission" date="2024-01" db="EMBL/GenBank/DDBJ databases">
        <authorList>
            <person name="Alioto T."/>
            <person name="Alioto T."/>
            <person name="Gomez Garrido J."/>
        </authorList>
    </citation>
    <scope>NUCLEOTIDE SEQUENCE [LARGE SCALE GENOMIC DNA]</scope>
</reference>
<dbReference type="GO" id="GO:0005179">
    <property type="term" value="F:hormone activity"/>
    <property type="evidence" value="ECO:0007669"/>
    <property type="project" value="UniProtKB-KW"/>
</dbReference>
<gene>
    <name evidence="8" type="ORF">FSCOSCO3_A026285</name>
</gene>
<comment type="subcellular location">
    <subcellularLocation>
        <location evidence="1">Secreted</location>
    </subcellularLocation>
</comment>
<evidence type="ECO:0000256" key="2">
    <source>
        <dbReference type="ARBA" id="ARBA00006307"/>
    </source>
</evidence>
<dbReference type="Pfam" id="PF01279">
    <property type="entry name" value="Parathyroid"/>
    <property type="match status" value="1"/>
</dbReference>
<protein>
    <submittedName>
        <fullName evidence="8">Parathyroid hormone-like hormone a</fullName>
    </submittedName>
</protein>
<keyword evidence="9" id="KW-1185">Reference proteome</keyword>
<dbReference type="AlphaFoldDB" id="A0AAV1Q227"/>
<proteinExistence type="inferred from homology"/>
<comment type="caution">
    <text evidence="8">The sequence shown here is derived from an EMBL/GenBank/DDBJ whole genome shotgun (WGS) entry which is preliminary data.</text>
</comment>
<feature type="chain" id="PRO_5043920391" evidence="7">
    <location>
        <begin position="19"/>
        <end position="503"/>
    </location>
</feature>